<keyword evidence="2 4" id="KW-0396">Initiation factor</keyword>
<dbReference type="GO" id="GO:0005852">
    <property type="term" value="C:eukaryotic translation initiation factor 3 complex"/>
    <property type="evidence" value="ECO:0007669"/>
    <property type="project" value="UniProtKB-UniRule"/>
</dbReference>
<dbReference type="GO" id="GO:0001732">
    <property type="term" value="P:formation of cytoplasmic translation initiation complex"/>
    <property type="evidence" value="ECO:0007669"/>
    <property type="project" value="UniProtKB-UniRule"/>
</dbReference>
<dbReference type="GO" id="GO:0043022">
    <property type="term" value="F:ribosome binding"/>
    <property type="evidence" value="ECO:0007669"/>
    <property type="project" value="InterPro"/>
</dbReference>
<organism evidence="8">
    <name type="scientific">Soboliphyme baturini</name>
    <dbReference type="NCBI Taxonomy" id="241478"/>
    <lineage>
        <taxon>Eukaryota</taxon>
        <taxon>Metazoa</taxon>
        <taxon>Ecdysozoa</taxon>
        <taxon>Nematoda</taxon>
        <taxon>Enoplea</taxon>
        <taxon>Dorylaimia</taxon>
        <taxon>Dioctophymatida</taxon>
        <taxon>Dioctophymatoidea</taxon>
        <taxon>Soboliphymatidae</taxon>
        <taxon>Soboliphyme</taxon>
    </lineage>
</organism>
<comment type="subcellular location">
    <subcellularLocation>
        <location evidence="4">Cytoplasm</location>
    </subcellularLocation>
</comment>
<protein>
    <recommendedName>
        <fullName evidence="4">Eukaryotic translation initiation factor 3 subunit K</fullName>
        <shortName evidence="4">eIF3k</shortName>
    </recommendedName>
    <alternativeName>
        <fullName evidence="4">eIF-3 p25</fullName>
    </alternativeName>
</protein>
<dbReference type="GO" id="GO:0003743">
    <property type="term" value="F:translation initiation factor activity"/>
    <property type="evidence" value="ECO:0007669"/>
    <property type="project" value="UniProtKB-UniRule"/>
</dbReference>
<reference evidence="8" key="1">
    <citation type="submission" date="2016-06" db="UniProtKB">
        <authorList>
            <consortium name="WormBaseParasite"/>
        </authorList>
    </citation>
    <scope>IDENTIFICATION</scope>
</reference>
<dbReference type="Gene3D" id="1.10.10.10">
    <property type="entry name" value="Winged helix-like DNA-binding domain superfamily/Winged helix DNA-binding domain"/>
    <property type="match status" value="1"/>
</dbReference>
<comment type="subunit">
    <text evidence="4">Component of the eukaryotic translation initiation factor 3 (eIF-3) complex.</text>
</comment>
<keyword evidence="7" id="KW-1185">Reference proteome</keyword>
<dbReference type="OrthoDB" id="337745at2759"/>
<dbReference type="FunFam" id="1.10.10.10:FF:000212">
    <property type="entry name" value="Eukaryotic translation initiation factor 3 subunit K"/>
    <property type="match status" value="1"/>
</dbReference>
<dbReference type="InterPro" id="IPR033464">
    <property type="entry name" value="CSN8_PSD8_EIF3K"/>
</dbReference>
<dbReference type="EMBL" id="UZAM01009422">
    <property type="protein sequence ID" value="VDP08984.1"/>
    <property type="molecule type" value="Genomic_DNA"/>
</dbReference>
<evidence type="ECO:0000256" key="1">
    <source>
        <dbReference type="ARBA" id="ARBA00022490"/>
    </source>
</evidence>
<reference evidence="6 7" key="2">
    <citation type="submission" date="2018-11" db="EMBL/GenBank/DDBJ databases">
        <authorList>
            <consortium name="Pathogen Informatics"/>
        </authorList>
    </citation>
    <scope>NUCLEOTIDE SEQUENCE [LARGE SCALE GENOMIC DNA]</scope>
</reference>
<dbReference type="Gene3D" id="1.25.40.250">
    <property type="entry name" value="ARM repeat, domain 1"/>
    <property type="match status" value="1"/>
</dbReference>
<keyword evidence="1 4" id="KW-0963">Cytoplasm</keyword>
<dbReference type="Pfam" id="PF10075">
    <property type="entry name" value="CSN8_PSD8_EIF3K"/>
    <property type="match status" value="1"/>
</dbReference>
<dbReference type="InterPro" id="IPR016024">
    <property type="entry name" value="ARM-type_fold"/>
</dbReference>
<evidence type="ECO:0000256" key="2">
    <source>
        <dbReference type="ARBA" id="ARBA00022540"/>
    </source>
</evidence>
<accession>A0A183IQX7</accession>
<dbReference type="InterPro" id="IPR009374">
    <property type="entry name" value="eIF3k"/>
</dbReference>
<dbReference type="PANTHER" id="PTHR13022">
    <property type="entry name" value="EUKARYOTIC TRANSLATION INITIATION FACTOR 3 SUBUNIT 11"/>
    <property type="match status" value="1"/>
</dbReference>
<evidence type="ECO:0000313" key="6">
    <source>
        <dbReference type="EMBL" id="VDP08984.1"/>
    </source>
</evidence>
<dbReference type="Proteomes" id="UP000270296">
    <property type="component" value="Unassembled WGS sequence"/>
</dbReference>
<comment type="similarity">
    <text evidence="4">Belongs to the eIF-3 subunit K family.</text>
</comment>
<dbReference type="GO" id="GO:0006446">
    <property type="term" value="P:regulation of translational initiation"/>
    <property type="evidence" value="ECO:0007669"/>
    <property type="project" value="InterPro"/>
</dbReference>
<dbReference type="SUPFAM" id="SSF46785">
    <property type="entry name" value="Winged helix' DNA-binding domain"/>
    <property type="match status" value="1"/>
</dbReference>
<dbReference type="AlphaFoldDB" id="A0A183IQX7"/>
<feature type="domain" description="PCI" evidence="5">
    <location>
        <begin position="15"/>
        <end position="177"/>
    </location>
</feature>
<dbReference type="PANTHER" id="PTHR13022:SF0">
    <property type="entry name" value="EUKARYOTIC TRANSLATION INITIATION FACTOR 3 SUBUNIT K"/>
    <property type="match status" value="1"/>
</dbReference>
<dbReference type="PROSITE" id="PS50250">
    <property type="entry name" value="PCI"/>
    <property type="match status" value="1"/>
</dbReference>
<comment type="function">
    <text evidence="4">Component of the eukaryotic translation initiation factor 3 (eIF-3) complex, which is involved in protein synthesis of a specialized repertoire of mRNAs and, together with other initiation factors, stimulates binding of mRNA and methionyl-tRNAi to the 40S ribosome. The eIF-3 complex specifically targets and initiates translation of a subset of mRNAs involved in cell proliferation.</text>
</comment>
<keyword evidence="3 4" id="KW-0648">Protein biosynthesis</keyword>
<gene>
    <name evidence="6" type="ORF">SBAD_LOCUS6024</name>
</gene>
<dbReference type="GO" id="GO:0033290">
    <property type="term" value="C:eukaryotic 48S preinitiation complex"/>
    <property type="evidence" value="ECO:0007669"/>
    <property type="project" value="UniProtKB-UniRule"/>
</dbReference>
<evidence type="ECO:0000313" key="7">
    <source>
        <dbReference type="Proteomes" id="UP000270296"/>
    </source>
</evidence>
<dbReference type="InterPro" id="IPR036388">
    <property type="entry name" value="WH-like_DNA-bd_sf"/>
</dbReference>
<dbReference type="GO" id="GO:0016282">
    <property type="term" value="C:eukaryotic 43S preinitiation complex"/>
    <property type="evidence" value="ECO:0007669"/>
    <property type="project" value="UniProtKB-UniRule"/>
</dbReference>
<evidence type="ECO:0000259" key="5">
    <source>
        <dbReference type="PROSITE" id="PS50250"/>
    </source>
</evidence>
<dbReference type="InterPro" id="IPR036390">
    <property type="entry name" value="WH_DNA-bd_sf"/>
</dbReference>
<dbReference type="InterPro" id="IPR016020">
    <property type="entry name" value="Transl_init_fac_sub12_N_euk"/>
</dbReference>
<dbReference type="InterPro" id="IPR000717">
    <property type="entry name" value="PCI_dom"/>
</dbReference>
<evidence type="ECO:0000313" key="8">
    <source>
        <dbReference type="WBParaSite" id="SBAD_0000625901-mRNA-1"/>
    </source>
</evidence>
<dbReference type="HAMAP" id="MF_03010">
    <property type="entry name" value="eIF3k"/>
    <property type="match status" value="1"/>
</dbReference>
<name>A0A183IQX7_9BILA</name>
<evidence type="ECO:0000256" key="3">
    <source>
        <dbReference type="ARBA" id="ARBA00022917"/>
    </source>
</evidence>
<proteinExistence type="inferred from homology"/>
<dbReference type="GO" id="GO:0003723">
    <property type="term" value="F:RNA binding"/>
    <property type="evidence" value="ECO:0007669"/>
    <property type="project" value="UniProtKB-UniRule"/>
</dbReference>
<dbReference type="SUPFAM" id="SSF48371">
    <property type="entry name" value="ARM repeat"/>
    <property type="match status" value="1"/>
</dbReference>
<sequence length="191" mass="21999">MLEECVNAQIAEEKYDLDANLNLLKLYQLNPTMYKADVVAKILIKCVMALPKSDLVLAKCLIDQSRTDDRLVKLILEFGNLLEVCQFRSVWKLLRDNPDTFGEIRGFEDSIRDFICHVINITYQNIDYNLLKELLGKIDDEQVTTYINKNNWEVKSDSVVFITNHMATIRSRNIEEKIDPSGILETLRAAA</sequence>
<evidence type="ECO:0000256" key="4">
    <source>
        <dbReference type="HAMAP-Rule" id="MF_03010"/>
    </source>
</evidence>
<dbReference type="WBParaSite" id="SBAD_0000625901-mRNA-1">
    <property type="protein sequence ID" value="SBAD_0000625901-mRNA-1"/>
    <property type="gene ID" value="SBAD_0000625901"/>
</dbReference>